<sequence length="217" mass="25057">MNENGEKLDQLQDRLEFEIIAPSTATYFPITILIGHHRPVLLKWVLPTAGGLPHYQNHRLEESVDRVRKIDTPPLNSIPDDIRTTEQIDHAIELKQSFAPREYPTPEYRSRRELSTRSESSRSEFRNESWSDLMEKLHRHIKRFGELPGAQNGGYTPIPRLKTGRLHRPRRRGAHISRIEEGFFKTSLEPKDDLTPVSLSEVQLLVRSLKDQKGTGP</sequence>
<feature type="compositionally biased region" description="Basic and acidic residues" evidence="1">
    <location>
        <begin position="108"/>
        <end position="129"/>
    </location>
</feature>
<evidence type="ECO:0000313" key="3">
    <source>
        <dbReference type="Proteomes" id="UP000299102"/>
    </source>
</evidence>
<dbReference type="OrthoDB" id="6764815at2759"/>
<evidence type="ECO:0000256" key="1">
    <source>
        <dbReference type="SAM" id="MobiDB-lite"/>
    </source>
</evidence>
<feature type="region of interest" description="Disordered" evidence="1">
    <location>
        <begin position="95"/>
        <end position="129"/>
    </location>
</feature>
<accession>A0A4C2A259</accession>
<keyword evidence="3" id="KW-1185">Reference proteome</keyword>
<proteinExistence type="predicted"/>
<evidence type="ECO:0000313" key="2">
    <source>
        <dbReference type="EMBL" id="GBP93293.1"/>
    </source>
</evidence>
<dbReference type="Proteomes" id="UP000299102">
    <property type="component" value="Unassembled WGS sequence"/>
</dbReference>
<dbReference type="AlphaFoldDB" id="A0A4C2A259"/>
<dbReference type="EMBL" id="BGZK01002360">
    <property type="protein sequence ID" value="GBP93293.1"/>
    <property type="molecule type" value="Genomic_DNA"/>
</dbReference>
<comment type="caution">
    <text evidence="2">The sequence shown here is derived from an EMBL/GenBank/DDBJ whole genome shotgun (WGS) entry which is preliminary data.</text>
</comment>
<name>A0A4C2A259_EUMVA</name>
<organism evidence="2 3">
    <name type="scientific">Eumeta variegata</name>
    <name type="common">Bagworm moth</name>
    <name type="synonym">Eumeta japonica</name>
    <dbReference type="NCBI Taxonomy" id="151549"/>
    <lineage>
        <taxon>Eukaryota</taxon>
        <taxon>Metazoa</taxon>
        <taxon>Ecdysozoa</taxon>
        <taxon>Arthropoda</taxon>
        <taxon>Hexapoda</taxon>
        <taxon>Insecta</taxon>
        <taxon>Pterygota</taxon>
        <taxon>Neoptera</taxon>
        <taxon>Endopterygota</taxon>
        <taxon>Lepidoptera</taxon>
        <taxon>Glossata</taxon>
        <taxon>Ditrysia</taxon>
        <taxon>Tineoidea</taxon>
        <taxon>Psychidae</taxon>
        <taxon>Oiketicinae</taxon>
        <taxon>Eumeta</taxon>
    </lineage>
</organism>
<protein>
    <submittedName>
        <fullName evidence="2">Uncharacterized protein</fullName>
    </submittedName>
</protein>
<reference evidence="2 3" key="1">
    <citation type="journal article" date="2019" name="Commun. Biol.">
        <title>The bagworm genome reveals a unique fibroin gene that provides high tensile strength.</title>
        <authorList>
            <person name="Kono N."/>
            <person name="Nakamura H."/>
            <person name="Ohtoshi R."/>
            <person name="Tomita M."/>
            <person name="Numata K."/>
            <person name="Arakawa K."/>
        </authorList>
    </citation>
    <scope>NUCLEOTIDE SEQUENCE [LARGE SCALE GENOMIC DNA]</scope>
</reference>
<gene>
    <name evidence="2" type="ORF">EVAR_91251_1</name>
</gene>